<name>E0S4B7_BUTPB</name>
<reference evidence="1 2" key="1">
    <citation type="journal article" date="2010" name="PLoS ONE">
        <title>The glycobiome of the rumen bacterium Butyrivibrio proteoclasticus B316(T) highlights adaptation to a polysaccharide-rich environment.</title>
        <authorList>
            <person name="Kelly W.J."/>
            <person name="Leahy S.C."/>
            <person name="Altermann E."/>
            <person name="Yeoman C.J."/>
            <person name="Dunne J.C."/>
            <person name="Kong Z."/>
            <person name="Pacheco D.M."/>
            <person name="Li D."/>
            <person name="Noel S.J."/>
            <person name="Moon C.D."/>
            <person name="Cookson A.L."/>
            <person name="Attwood G.T."/>
        </authorList>
    </citation>
    <scope>NUCLEOTIDE SEQUENCE [LARGE SCALE GENOMIC DNA]</scope>
    <source>
        <strain evidence="2">ATCC 51982 / DSM 14932 / B316</strain>
        <plasmid evidence="2">Plasmid pCY360</plasmid>
    </source>
</reference>
<evidence type="ECO:0000313" key="1">
    <source>
        <dbReference type="EMBL" id="ADL36249.1"/>
    </source>
</evidence>
<dbReference type="Proteomes" id="UP000001299">
    <property type="component" value="Plasmid pCY360"/>
</dbReference>
<proteinExistence type="predicted"/>
<evidence type="ECO:0000313" key="2">
    <source>
        <dbReference type="Proteomes" id="UP000001299"/>
    </source>
</evidence>
<keyword evidence="1" id="KW-0614">Plasmid</keyword>
<keyword evidence="2" id="KW-1185">Reference proteome</keyword>
<organism evidence="1 2">
    <name type="scientific">Butyrivibrio proteoclasticus (strain ATCC 51982 / DSM 14932 / B316)</name>
    <name type="common">Clostridium proteoclasticum</name>
    <dbReference type="NCBI Taxonomy" id="515622"/>
    <lineage>
        <taxon>Bacteria</taxon>
        <taxon>Bacillati</taxon>
        <taxon>Bacillota</taxon>
        <taxon>Clostridia</taxon>
        <taxon>Lachnospirales</taxon>
        <taxon>Lachnospiraceae</taxon>
        <taxon>Butyrivibrio</taxon>
    </lineage>
</organism>
<gene>
    <name evidence="1" type="ordered locus">bpr_II312</name>
</gene>
<dbReference type="RefSeq" id="WP_013282898.1">
    <property type="nucleotide sequence ID" value="NC_014389.1"/>
</dbReference>
<sequence>MSLQKVKTKNKKKRIALAGAGVAATAVLVLALALIPNHGSEASAEETAVRAIETEMPEDVLLAKADVDVDEYIEDYTAPAIVIEEKVSAEEKEEQFRNIESAHDYVNFENLIREIAQNTAEKKVAENK</sequence>
<dbReference type="EMBL" id="CP001812">
    <property type="protein sequence ID" value="ADL36249.1"/>
    <property type="molecule type" value="Genomic_DNA"/>
</dbReference>
<protein>
    <submittedName>
        <fullName evidence="1">Uncharacterized protein</fullName>
    </submittedName>
</protein>
<dbReference type="KEGG" id="bpb:bpr_II312"/>
<dbReference type="HOGENOM" id="CLU_1955534_0_0_9"/>
<accession>E0S4B7</accession>
<geneLocation type="plasmid" evidence="1 2">
    <name>pCY360</name>
</geneLocation>
<dbReference type="AlphaFoldDB" id="E0S4B7"/>